<dbReference type="AlphaFoldDB" id="A0A6J8A0F5"/>
<organism evidence="12 13">
    <name type="scientific">Mytilus coruscus</name>
    <name type="common">Sea mussel</name>
    <dbReference type="NCBI Taxonomy" id="42192"/>
    <lineage>
        <taxon>Eukaryota</taxon>
        <taxon>Metazoa</taxon>
        <taxon>Spiralia</taxon>
        <taxon>Lophotrochozoa</taxon>
        <taxon>Mollusca</taxon>
        <taxon>Bivalvia</taxon>
        <taxon>Autobranchia</taxon>
        <taxon>Pteriomorphia</taxon>
        <taxon>Mytilida</taxon>
        <taxon>Mytiloidea</taxon>
        <taxon>Mytilidae</taxon>
        <taxon>Mytilinae</taxon>
        <taxon>Mytilus</taxon>
    </lineage>
</organism>
<dbReference type="EMBL" id="CACVKT020000402">
    <property type="protein sequence ID" value="CAC5358852.1"/>
    <property type="molecule type" value="Genomic_DNA"/>
</dbReference>
<feature type="transmembrane region" description="Helical" evidence="10">
    <location>
        <begin position="123"/>
        <end position="145"/>
    </location>
</feature>
<keyword evidence="6 10" id="KW-0472">Membrane</keyword>
<dbReference type="PANTHER" id="PTHR24246">
    <property type="entry name" value="OLFACTORY RECEPTOR AND ADENOSINE RECEPTOR"/>
    <property type="match status" value="1"/>
</dbReference>
<evidence type="ECO:0000313" key="13">
    <source>
        <dbReference type="Proteomes" id="UP000507470"/>
    </source>
</evidence>
<feature type="transmembrane region" description="Helical" evidence="10">
    <location>
        <begin position="293"/>
        <end position="318"/>
    </location>
</feature>
<dbReference type="GO" id="GO:0005886">
    <property type="term" value="C:plasma membrane"/>
    <property type="evidence" value="ECO:0007669"/>
    <property type="project" value="UniProtKB-SubCell"/>
</dbReference>
<evidence type="ECO:0000259" key="11">
    <source>
        <dbReference type="PROSITE" id="PS50262"/>
    </source>
</evidence>
<evidence type="ECO:0000256" key="6">
    <source>
        <dbReference type="ARBA" id="ARBA00023136"/>
    </source>
</evidence>
<keyword evidence="9" id="KW-0807">Transducer</keyword>
<feature type="transmembrane region" description="Helical" evidence="10">
    <location>
        <begin position="324"/>
        <end position="349"/>
    </location>
</feature>
<evidence type="ECO:0000256" key="2">
    <source>
        <dbReference type="ARBA" id="ARBA00022475"/>
    </source>
</evidence>
<dbReference type="CDD" id="cd00637">
    <property type="entry name" value="7tm_classA_rhodopsin-like"/>
    <property type="match status" value="1"/>
</dbReference>
<accession>A0A6J8A0F5</accession>
<dbReference type="SUPFAM" id="SSF81321">
    <property type="entry name" value="Family A G protein-coupled receptor-like"/>
    <property type="match status" value="1"/>
</dbReference>
<name>A0A6J8A0F5_MYTCO</name>
<keyword evidence="3 10" id="KW-0812">Transmembrane</keyword>
<evidence type="ECO:0000256" key="1">
    <source>
        <dbReference type="ARBA" id="ARBA00004651"/>
    </source>
</evidence>
<dbReference type="Proteomes" id="UP000507470">
    <property type="component" value="Unassembled WGS sequence"/>
</dbReference>
<feature type="transmembrane region" description="Helical" evidence="10">
    <location>
        <begin position="91"/>
        <end position="116"/>
    </location>
</feature>
<evidence type="ECO:0000256" key="8">
    <source>
        <dbReference type="ARBA" id="ARBA00023180"/>
    </source>
</evidence>
<evidence type="ECO:0000256" key="10">
    <source>
        <dbReference type="SAM" id="Phobius"/>
    </source>
</evidence>
<evidence type="ECO:0000256" key="3">
    <source>
        <dbReference type="ARBA" id="ARBA00022692"/>
    </source>
</evidence>
<proteinExistence type="predicted"/>
<dbReference type="Gene3D" id="1.20.1070.10">
    <property type="entry name" value="Rhodopsin 7-helix transmembrane proteins"/>
    <property type="match status" value="1"/>
</dbReference>
<keyword evidence="7" id="KW-0675">Receptor</keyword>
<evidence type="ECO:0000256" key="9">
    <source>
        <dbReference type="ARBA" id="ARBA00023224"/>
    </source>
</evidence>
<evidence type="ECO:0000313" key="12">
    <source>
        <dbReference type="EMBL" id="CAC5358852.1"/>
    </source>
</evidence>
<feature type="transmembrane region" description="Helical" evidence="10">
    <location>
        <begin position="250"/>
        <end position="273"/>
    </location>
</feature>
<dbReference type="PANTHER" id="PTHR24246:SF27">
    <property type="entry name" value="ADENOSINE RECEPTOR, ISOFORM A"/>
    <property type="match status" value="1"/>
</dbReference>
<keyword evidence="13" id="KW-1185">Reference proteome</keyword>
<evidence type="ECO:0000256" key="4">
    <source>
        <dbReference type="ARBA" id="ARBA00022989"/>
    </source>
</evidence>
<gene>
    <name evidence="12" type="ORF">MCOR_1931</name>
</gene>
<feature type="transmembrane region" description="Helical" evidence="10">
    <location>
        <begin position="208"/>
        <end position="230"/>
    </location>
</feature>
<sequence>MFSSAWCPYSMKMQALNHFTDNTTQPIFTRNGSTFNELPSEFPVESGLGFDDLIVGNSTLPKLQVTDSNMFIHMNYKYCLSMFPSAIHENVYMGMSIVCCLFIFVGNILVLVLPIISRTFRSAIFTTIFSFSSISLIHGIDLLFYSMSQCSIAFDFRLNSAFECMLLSCGRGFIGNIMSLHLSLLASQRLYLSLFPLKARVHHTNTNIRRSVVFIYFACILVELIMAVVGSRDCDVSKNSHNWSTVLQTYADFIVLNLITIVLLSSAMITGIVQQYISAGIIQSKAQRSQSRIASIIIALYLLLYCPFKIAAVVLQYTCVDPKYVGPIALIISTAQFLVNAFNPIILCLRVPEAKRALMDKLCGCKSKQTP</sequence>
<dbReference type="PROSITE" id="PS50262">
    <property type="entry name" value="G_PROTEIN_RECEP_F1_2"/>
    <property type="match status" value="1"/>
</dbReference>
<keyword evidence="5" id="KW-0297">G-protein coupled receptor</keyword>
<dbReference type="GO" id="GO:0004930">
    <property type="term" value="F:G protein-coupled receptor activity"/>
    <property type="evidence" value="ECO:0007669"/>
    <property type="project" value="UniProtKB-KW"/>
</dbReference>
<dbReference type="InterPro" id="IPR017452">
    <property type="entry name" value="GPCR_Rhodpsn_7TM"/>
</dbReference>
<evidence type="ECO:0000256" key="5">
    <source>
        <dbReference type="ARBA" id="ARBA00023040"/>
    </source>
</evidence>
<protein>
    <submittedName>
        <fullName evidence="12">LPAR3</fullName>
    </submittedName>
</protein>
<feature type="domain" description="G-protein coupled receptors family 1 profile" evidence="11">
    <location>
        <begin position="106"/>
        <end position="347"/>
    </location>
</feature>
<keyword evidence="8" id="KW-0325">Glycoprotein</keyword>
<comment type="subcellular location">
    <subcellularLocation>
        <location evidence="1">Cell membrane</location>
        <topology evidence="1">Multi-pass membrane protein</topology>
    </subcellularLocation>
</comment>
<reference evidence="12 13" key="1">
    <citation type="submission" date="2020-06" db="EMBL/GenBank/DDBJ databases">
        <authorList>
            <person name="Li R."/>
            <person name="Bekaert M."/>
        </authorList>
    </citation>
    <scope>NUCLEOTIDE SEQUENCE [LARGE SCALE GENOMIC DNA]</scope>
    <source>
        <strain evidence="13">wild</strain>
    </source>
</reference>
<keyword evidence="4 10" id="KW-1133">Transmembrane helix</keyword>
<keyword evidence="2" id="KW-1003">Cell membrane</keyword>
<evidence type="ECO:0000256" key="7">
    <source>
        <dbReference type="ARBA" id="ARBA00023170"/>
    </source>
</evidence>